<evidence type="ECO:0000313" key="1">
    <source>
        <dbReference type="EMBL" id="GFY56447.1"/>
    </source>
</evidence>
<dbReference type="AlphaFoldDB" id="A0A8X7C7P5"/>
<comment type="caution">
    <text evidence="1">The sequence shown here is derived from an EMBL/GenBank/DDBJ whole genome shotgun (WGS) entry which is preliminary data.</text>
</comment>
<sequence length="83" mass="9307">MHLKGGWSSAIASDFPIATTCWMNTSVHTLQHWNATIRAKVVTRSTAFAPSFKTHERFFGTSHVPVVNALRKNEHVPDKTESE</sequence>
<reference evidence="1" key="1">
    <citation type="submission" date="2020-08" db="EMBL/GenBank/DDBJ databases">
        <title>Multicomponent nature underlies the extraordinary mechanical properties of spider dragline silk.</title>
        <authorList>
            <person name="Kono N."/>
            <person name="Nakamura H."/>
            <person name="Mori M."/>
            <person name="Yoshida Y."/>
            <person name="Ohtoshi R."/>
            <person name="Malay A.D."/>
            <person name="Moran D.A.P."/>
            <person name="Tomita M."/>
            <person name="Numata K."/>
            <person name="Arakawa K."/>
        </authorList>
    </citation>
    <scope>NUCLEOTIDE SEQUENCE</scope>
</reference>
<gene>
    <name evidence="1" type="ORF">TNIN_174721</name>
</gene>
<protein>
    <submittedName>
        <fullName evidence="1">Uncharacterized protein</fullName>
    </submittedName>
</protein>
<dbReference type="Proteomes" id="UP000886998">
    <property type="component" value="Unassembled WGS sequence"/>
</dbReference>
<evidence type="ECO:0000313" key="2">
    <source>
        <dbReference type="Proteomes" id="UP000886998"/>
    </source>
</evidence>
<accession>A0A8X7C7P5</accession>
<dbReference type="EMBL" id="BMAV01010983">
    <property type="protein sequence ID" value="GFY56447.1"/>
    <property type="molecule type" value="Genomic_DNA"/>
</dbReference>
<keyword evidence="2" id="KW-1185">Reference proteome</keyword>
<organism evidence="1 2">
    <name type="scientific">Trichonephila inaurata madagascariensis</name>
    <dbReference type="NCBI Taxonomy" id="2747483"/>
    <lineage>
        <taxon>Eukaryota</taxon>
        <taxon>Metazoa</taxon>
        <taxon>Ecdysozoa</taxon>
        <taxon>Arthropoda</taxon>
        <taxon>Chelicerata</taxon>
        <taxon>Arachnida</taxon>
        <taxon>Araneae</taxon>
        <taxon>Araneomorphae</taxon>
        <taxon>Entelegynae</taxon>
        <taxon>Araneoidea</taxon>
        <taxon>Nephilidae</taxon>
        <taxon>Trichonephila</taxon>
        <taxon>Trichonephila inaurata</taxon>
    </lineage>
</organism>
<proteinExistence type="predicted"/>
<name>A0A8X7C7P5_9ARAC</name>